<evidence type="ECO:0000313" key="2">
    <source>
        <dbReference type="Proteomes" id="UP000265341"/>
    </source>
</evidence>
<name>A0A399F1C0_9DEIN</name>
<reference evidence="1 2" key="1">
    <citation type="submission" date="2018-08" db="EMBL/GenBank/DDBJ databases">
        <title>Meiothermus roseus NBRC 110900 genome sequencing project.</title>
        <authorList>
            <person name="Da Costa M.S."/>
            <person name="Albuquerque L."/>
            <person name="Raposo P."/>
            <person name="Froufe H.J.C."/>
            <person name="Barroso C.S."/>
            <person name="Egas C."/>
        </authorList>
    </citation>
    <scope>NUCLEOTIDE SEQUENCE [LARGE SCALE GENOMIC DNA]</scope>
    <source>
        <strain evidence="1 2">NBRC 110900</strain>
    </source>
</reference>
<organism evidence="1 2">
    <name type="scientific">Calidithermus roseus</name>
    <dbReference type="NCBI Taxonomy" id="1644118"/>
    <lineage>
        <taxon>Bacteria</taxon>
        <taxon>Thermotogati</taxon>
        <taxon>Deinococcota</taxon>
        <taxon>Deinococci</taxon>
        <taxon>Thermales</taxon>
        <taxon>Thermaceae</taxon>
        <taxon>Calidithermus</taxon>
    </lineage>
</organism>
<dbReference type="AlphaFoldDB" id="A0A399F1C0"/>
<gene>
    <name evidence="1" type="ORF">Mrose_00183</name>
</gene>
<sequence length="125" mass="13259">MDKPVSSGEVSHGFAADWLGIYGGQIGGVDCTLELKLDPQGKLHGYFNSGDERLEVRGVTPEHGGAIRGLLQEPGEPAAIAIFRASLEGRGLLLEMDVPDPDERDFSGAERVWLVRLGALSAGST</sequence>
<accession>A0A399F1C0</accession>
<dbReference type="OrthoDB" id="34414at2"/>
<protein>
    <submittedName>
        <fullName evidence="1">Uncharacterized protein</fullName>
    </submittedName>
</protein>
<dbReference type="Proteomes" id="UP000265341">
    <property type="component" value="Unassembled WGS sequence"/>
</dbReference>
<evidence type="ECO:0000313" key="1">
    <source>
        <dbReference type="EMBL" id="RIH89595.1"/>
    </source>
</evidence>
<dbReference type="EMBL" id="QWLA01000002">
    <property type="protein sequence ID" value="RIH89595.1"/>
    <property type="molecule type" value="Genomic_DNA"/>
</dbReference>
<dbReference type="RefSeq" id="WP_147371542.1">
    <property type="nucleotide sequence ID" value="NZ_QWLA01000002.1"/>
</dbReference>
<keyword evidence="2" id="KW-1185">Reference proteome</keyword>
<proteinExistence type="predicted"/>
<comment type="caution">
    <text evidence="1">The sequence shown here is derived from an EMBL/GenBank/DDBJ whole genome shotgun (WGS) entry which is preliminary data.</text>
</comment>